<evidence type="ECO:0000313" key="1">
    <source>
        <dbReference type="EnsemblPlants" id="Kaladp0039s0053.1.v1.1"/>
    </source>
</evidence>
<dbReference type="Gramene" id="Kaladp0039s0053.1.v1.1">
    <property type="protein sequence ID" value="Kaladp0039s0053.1.v1.1"/>
    <property type="gene ID" value="Kaladp0039s0053.v1.1"/>
</dbReference>
<name>A0A7N0TIU0_KALFE</name>
<dbReference type="AlphaFoldDB" id="A0A7N0TIU0"/>
<dbReference type="Proteomes" id="UP000594263">
    <property type="component" value="Unplaced"/>
</dbReference>
<reference evidence="1" key="1">
    <citation type="submission" date="2021-01" db="UniProtKB">
        <authorList>
            <consortium name="EnsemblPlants"/>
        </authorList>
    </citation>
    <scope>IDENTIFICATION</scope>
</reference>
<organism evidence="1 2">
    <name type="scientific">Kalanchoe fedtschenkoi</name>
    <name type="common">Lavender scallops</name>
    <name type="synonym">South American air plant</name>
    <dbReference type="NCBI Taxonomy" id="63787"/>
    <lineage>
        <taxon>Eukaryota</taxon>
        <taxon>Viridiplantae</taxon>
        <taxon>Streptophyta</taxon>
        <taxon>Embryophyta</taxon>
        <taxon>Tracheophyta</taxon>
        <taxon>Spermatophyta</taxon>
        <taxon>Magnoliopsida</taxon>
        <taxon>eudicotyledons</taxon>
        <taxon>Gunneridae</taxon>
        <taxon>Pentapetalae</taxon>
        <taxon>Saxifragales</taxon>
        <taxon>Crassulaceae</taxon>
        <taxon>Kalanchoe</taxon>
    </lineage>
</organism>
<evidence type="ECO:0000313" key="2">
    <source>
        <dbReference type="Proteomes" id="UP000594263"/>
    </source>
</evidence>
<proteinExistence type="predicted"/>
<dbReference type="EnsemblPlants" id="Kaladp0039s0053.1.v1.1">
    <property type="protein sequence ID" value="Kaladp0039s0053.1.v1.1"/>
    <property type="gene ID" value="Kaladp0039s0053.v1.1"/>
</dbReference>
<protein>
    <submittedName>
        <fullName evidence="1">Uncharacterized protein</fullName>
    </submittedName>
</protein>
<keyword evidence="2" id="KW-1185">Reference proteome</keyword>
<accession>A0A7N0TIU0</accession>
<sequence>MMKKAAGIHVNAAFAVAAAVVTALSAIQISHQSDDDSSRAAARPPSDQFEPRFDGLRFIETLMLVAC</sequence>